<protein>
    <submittedName>
        <fullName evidence="2">Uncharacterized protein</fullName>
    </submittedName>
</protein>
<accession>A0A166ID74</accession>
<gene>
    <name evidence="2" type="ORF">DCAR_003663</name>
    <name evidence="3" type="ORF">DCAR_0103881</name>
</gene>
<evidence type="ECO:0000313" key="4">
    <source>
        <dbReference type="Proteomes" id="UP000077755"/>
    </source>
</evidence>
<reference evidence="3" key="2">
    <citation type="submission" date="2022-03" db="EMBL/GenBank/DDBJ databases">
        <title>Draft title - Genomic analysis of global carrot germplasm unveils the trajectory of domestication and the origin of high carotenoid orange carrot.</title>
        <authorList>
            <person name="Iorizzo M."/>
            <person name="Ellison S."/>
            <person name="Senalik D."/>
            <person name="Macko-Podgorni A."/>
            <person name="Grzebelus D."/>
            <person name="Bostan H."/>
            <person name="Rolling W."/>
            <person name="Curaba J."/>
            <person name="Simon P."/>
        </authorList>
    </citation>
    <scope>NUCLEOTIDE SEQUENCE</scope>
    <source>
        <tissue evidence="3">Leaf</tissue>
    </source>
</reference>
<feature type="compositionally biased region" description="Polar residues" evidence="1">
    <location>
        <begin position="374"/>
        <end position="386"/>
    </location>
</feature>
<name>A0A166ID74_DAUCS</name>
<proteinExistence type="predicted"/>
<reference evidence="2" key="1">
    <citation type="journal article" date="2016" name="Nat. Genet.">
        <title>A high-quality carrot genome assembly provides new insights into carotenoid accumulation and asterid genome evolution.</title>
        <authorList>
            <person name="Iorizzo M."/>
            <person name="Ellison S."/>
            <person name="Senalik D."/>
            <person name="Zeng P."/>
            <person name="Satapoomin P."/>
            <person name="Huang J."/>
            <person name="Bowman M."/>
            <person name="Iovene M."/>
            <person name="Sanseverino W."/>
            <person name="Cavagnaro P."/>
            <person name="Yildiz M."/>
            <person name="Macko-Podgorni A."/>
            <person name="Moranska E."/>
            <person name="Grzebelus E."/>
            <person name="Grzebelus D."/>
            <person name="Ashrafi H."/>
            <person name="Zheng Z."/>
            <person name="Cheng S."/>
            <person name="Spooner D."/>
            <person name="Van Deynze A."/>
            <person name="Simon P."/>
        </authorList>
    </citation>
    <scope>NUCLEOTIDE SEQUENCE [LARGE SCALE GENOMIC DNA]</scope>
    <source>
        <tissue evidence="2">Leaf</tissue>
    </source>
</reference>
<sequence>MSSSSGASSNTALQERHQFSIPLGHNTMNHLSVSGVGDASNAYGPPKGYRKFDSGISSSTMSNNISYYKPDMVGSVSNISQLSGRGSVLKNDKGTNSVQVVKNPLVQNFENSNYALCINRGYFSSKDPVSTLSSKTTLSKCRGNLNNLSNFHHICDGSFAYIGSLHDYFTGTASHIQPQGSNLGECRDKGERSSMPSSLCRQEKFNYVQYPEALRKTSRVTDTISKQECNHQFDSTVLSSNKRLDICSTSTKSLMPMSRKNYGSFPMLNNYQPAFGPLEEVQLSGANSSHIDKDTVSLKLSSTDAFASAGKGNRRKRVMPEIPDLNIALADLPDSEDVMENSDPSINRTKCSEKTSVHAVQPGSTSRGKKRCKTSSSGSILKSPSAQGMEESEDASGLISFGTKGLNLGDSHPREILNRSFRKFREGGLNKSGLTFSGKEVIMLDSDDGPASVTISRSSSKELIKVEKNIASDKNSKSQSAQGMEKTEDACGSNLFGTKSINLGESNPHEIASRSFRKLGEGGLNKSELTYAGKEIIVLDSDDDADDGPASVTFTRSSSKELMEVEKNIASDKTDKSPSAQRTAKTEEVTCLWPQNWPLYTSTVRLTGQENPEPSVVHNPHISHVASGSSREREVPRAVATDVIKSVSNKKQIEIQNKVQNNML</sequence>
<organism evidence="2">
    <name type="scientific">Daucus carota subsp. sativus</name>
    <name type="common">Carrot</name>
    <dbReference type="NCBI Taxonomy" id="79200"/>
    <lineage>
        <taxon>Eukaryota</taxon>
        <taxon>Viridiplantae</taxon>
        <taxon>Streptophyta</taxon>
        <taxon>Embryophyta</taxon>
        <taxon>Tracheophyta</taxon>
        <taxon>Spermatophyta</taxon>
        <taxon>Magnoliopsida</taxon>
        <taxon>eudicotyledons</taxon>
        <taxon>Gunneridae</taxon>
        <taxon>Pentapetalae</taxon>
        <taxon>asterids</taxon>
        <taxon>campanulids</taxon>
        <taxon>Apiales</taxon>
        <taxon>Apiaceae</taxon>
        <taxon>Apioideae</taxon>
        <taxon>Scandiceae</taxon>
        <taxon>Daucinae</taxon>
        <taxon>Daucus</taxon>
        <taxon>Daucus sect. Daucus</taxon>
    </lineage>
</organism>
<evidence type="ECO:0000313" key="3">
    <source>
        <dbReference type="EMBL" id="WOG84697.1"/>
    </source>
</evidence>
<feature type="region of interest" description="Disordered" evidence="1">
    <location>
        <begin position="333"/>
        <end position="396"/>
    </location>
</feature>
<keyword evidence="4" id="KW-1185">Reference proteome</keyword>
<evidence type="ECO:0000313" key="2">
    <source>
        <dbReference type="EMBL" id="KZN11007.1"/>
    </source>
</evidence>
<dbReference type="AlphaFoldDB" id="A0A166ID74"/>
<dbReference type="EMBL" id="LNRQ01000001">
    <property type="protein sequence ID" value="KZN11007.1"/>
    <property type="molecule type" value="Genomic_DNA"/>
</dbReference>
<dbReference type="Gramene" id="KZN11007">
    <property type="protein sequence ID" value="KZN11007"/>
    <property type="gene ID" value="DCAR_003663"/>
</dbReference>
<dbReference type="EMBL" id="CP093343">
    <property type="protein sequence ID" value="WOG84697.1"/>
    <property type="molecule type" value="Genomic_DNA"/>
</dbReference>
<dbReference type="Proteomes" id="UP000077755">
    <property type="component" value="Chromosome 1"/>
</dbReference>
<feature type="region of interest" description="Disordered" evidence="1">
    <location>
        <begin position="610"/>
        <end position="634"/>
    </location>
</feature>
<evidence type="ECO:0000256" key="1">
    <source>
        <dbReference type="SAM" id="MobiDB-lite"/>
    </source>
</evidence>